<dbReference type="RefSeq" id="WP_079423861.1">
    <property type="nucleotide sequence ID" value="NZ_MZGV01000018.1"/>
</dbReference>
<dbReference type="Pfam" id="PF00005">
    <property type="entry name" value="ABC_tran"/>
    <property type="match status" value="1"/>
</dbReference>
<sequence>MELIVDIKKVLSDFSLNISFHSNSTSLALLGESGSGKSVTLKCISGLLTPDEGKIIVNRRVFFDSSKKINMPVQQRKIGFLFQNYALFSNMTVYKNISYALNHLHQKAKKNTLENIIKNMRLEDITEKYPAQLSGGQQQRVALARALAVSPQALLLDEPFSALDNTLKSIMIKQMLDTLLNYNGIAILVTHNVDEAYQLCEDIVVLEKGQSKGQGNKKEIFMNPPSLAALKLTGCKNICLVKKTDDYTVKAIDWNCTIKLEQPIYHDVTHIGLRAHYIKIADSSSINAYDCWPASCSETRFRRFVFLKLNFPPIDISDYDILWDISVEEWKNIKKQPYPWKITFDTDNLILINESL</sequence>
<dbReference type="SUPFAM" id="SSF52540">
    <property type="entry name" value="P-loop containing nucleoside triphosphate hydrolases"/>
    <property type="match status" value="1"/>
</dbReference>
<keyword evidence="1" id="KW-0813">Transport</keyword>
<dbReference type="InterPro" id="IPR027417">
    <property type="entry name" value="P-loop_NTPase"/>
</dbReference>
<evidence type="ECO:0000313" key="5">
    <source>
        <dbReference type="EMBL" id="OPJ61919.1"/>
    </source>
</evidence>
<reference evidence="5 6" key="1">
    <citation type="submission" date="2017-03" db="EMBL/GenBank/DDBJ databases">
        <title>Genome sequence of Clostridium oryzae DSM 28571.</title>
        <authorList>
            <person name="Poehlein A."/>
            <person name="Daniel R."/>
        </authorList>
    </citation>
    <scope>NUCLEOTIDE SEQUENCE [LARGE SCALE GENOMIC DNA]</scope>
    <source>
        <strain evidence="5 6">DSM 28571</strain>
    </source>
</reference>
<dbReference type="PANTHER" id="PTHR42781">
    <property type="entry name" value="SPERMIDINE/PUTRESCINE IMPORT ATP-BINDING PROTEIN POTA"/>
    <property type="match status" value="1"/>
</dbReference>
<evidence type="ECO:0000313" key="6">
    <source>
        <dbReference type="Proteomes" id="UP000190080"/>
    </source>
</evidence>
<keyword evidence="3 5" id="KW-0067">ATP-binding</keyword>
<keyword evidence="5" id="KW-0378">Hydrolase</keyword>
<dbReference type="PANTHER" id="PTHR42781:SF4">
    <property type="entry name" value="SPERMIDINE_PUTRESCINE IMPORT ATP-BINDING PROTEIN POTA"/>
    <property type="match status" value="1"/>
</dbReference>
<proteinExistence type="predicted"/>
<dbReference type="PROSITE" id="PS50893">
    <property type="entry name" value="ABC_TRANSPORTER_2"/>
    <property type="match status" value="1"/>
</dbReference>
<keyword evidence="6" id="KW-1185">Reference proteome</keyword>
<comment type="caution">
    <text evidence="5">The sequence shown here is derived from an EMBL/GenBank/DDBJ whole genome shotgun (WGS) entry which is preliminary data.</text>
</comment>
<gene>
    <name evidence="5" type="primary">cysA</name>
    <name evidence="5" type="ORF">CLORY_20110</name>
</gene>
<dbReference type="Proteomes" id="UP000190080">
    <property type="component" value="Unassembled WGS sequence"/>
</dbReference>
<dbReference type="GO" id="GO:0016887">
    <property type="term" value="F:ATP hydrolysis activity"/>
    <property type="evidence" value="ECO:0007669"/>
    <property type="project" value="InterPro"/>
</dbReference>
<organism evidence="5 6">
    <name type="scientific">Clostridium oryzae</name>
    <dbReference type="NCBI Taxonomy" id="1450648"/>
    <lineage>
        <taxon>Bacteria</taxon>
        <taxon>Bacillati</taxon>
        <taxon>Bacillota</taxon>
        <taxon>Clostridia</taxon>
        <taxon>Eubacteriales</taxon>
        <taxon>Clostridiaceae</taxon>
        <taxon>Clostridium</taxon>
    </lineage>
</organism>
<dbReference type="InterPro" id="IPR017871">
    <property type="entry name" value="ABC_transporter-like_CS"/>
</dbReference>
<dbReference type="SMART" id="SM00382">
    <property type="entry name" value="AAA"/>
    <property type="match status" value="1"/>
</dbReference>
<dbReference type="Gene3D" id="3.40.50.300">
    <property type="entry name" value="P-loop containing nucleotide triphosphate hydrolases"/>
    <property type="match status" value="1"/>
</dbReference>
<dbReference type="AlphaFoldDB" id="A0A1V4IPV8"/>
<dbReference type="GO" id="GO:0005524">
    <property type="term" value="F:ATP binding"/>
    <property type="evidence" value="ECO:0007669"/>
    <property type="project" value="UniProtKB-KW"/>
</dbReference>
<evidence type="ECO:0000256" key="1">
    <source>
        <dbReference type="ARBA" id="ARBA00022448"/>
    </source>
</evidence>
<dbReference type="OrthoDB" id="9802264at2"/>
<dbReference type="InterPro" id="IPR003593">
    <property type="entry name" value="AAA+_ATPase"/>
</dbReference>
<feature type="domain" description="ABC transporter" evidence="4">
    <location>
        <begin position="2"/>
        <end position="233"/>
    </location>
</feature>
<evidence type="ECO:0000256" key="2">
    <source>
        <dbReference type="ARBA" id="ARBA00022741"/>
    </source>
</evidence>
<dbReference type="InterPro" id="IPR003439">
    <property type="entry name" value="ABC_transporter-like_ATP-bd"/>
</dbReference>
<name>A0A1V4IPV8_9CLOT</name>
<keyword evidence="2" id="KW-0547">Nucleotide-binding</keyword>
<dbReference type="EC" id="3.6.3.25" evidence="5"/>
<dbReference type="STRING" id="1450648.CLORY_20110"/>
<dbReference type="EMBL" id="MZGV01000018">
    <property type="protein sequence ID" value="OPJ61919.1"/>
    <property type="molecule type" value="Genomic_DNA"/>
</dbReference>
<accession>A0A1V4IPV8</accession>
<protein>
    <submittedName>
        <fullName evidence="5">Sulfate/thiosulfate import ATP-binding protein CysA</fullName>
        <ecNumber evidence="5">3.6.3.25</ecNumber>
    </submittedName>
</protein>
<evidence type="ECO:0000259" key="4">
    <source>
        <dbReference type="PROSITE" id="PS50893"/>
    </source>
</evidence>
<dbReference type="PROSITE" id="PS00211">
    <property type="entry name" value="ABC_TRANSPORTER_1"/>
    <property type="match status" value="1"/>
</dbReference>
<evidence type="ECO:0000256" key="3">
    <source>
        <dbReference type="ARBA" id="ARBA00022840"/>
    </source>
</evidence>
<dbReference type="InterPro" id="IPR050093">
    <property type="entry name" value="ABC_SmlMolc_Importer"/>
</dbReference>